<dbReference type="SUPFAM" id="SSF48726">
    <property type="entry name" value="Immunoglobulin"/>
    <property type="match status" value="1"/>
</dbReference>
<keyword evidence="4" id="KW-1185">Reference proteome</keyword>
<accession>A0A553MWU5</accession>
<dbReference type="AlphaFoldDB" id="A0A553MWU5"/>
<dbReference type="Gene3D" id="2.60.40.10">
    <property type="entry name" value="Immunoglobulins"/>
    <property type="match status" value="1"/>
</dbReference>
<name>A0A553MWU5_9TELE</name>
<comment type="caution">
    <text evidence="3">The sequence shown here is derived from an EMBL/GenBank/DDBJ whole genome shotgun (WGS) entry which is preliminary data.</text>
</comment>
<sequence length="157" mass="17308">MKFRGTQPHFSSTVMIHAVVLALAIHIVVGTDDHVVFGNCGHNIVLPCLALQNCHNYTSVVWYKVLQTTMEILTKSDVTKVKNHESVPMDENRSLILQNVSPTEAGIYKCLIRPNVNPESDSPQSLLATCAIVGLAVCKLVLSAVCIWVDFHKAQRT</sequence>
<reference evidence="3 4" key="1">
    <citation type="journal article" date="2019" name="Sci. Data">
        <title>Hybrid genome assembly and annotation of Danionella translucida.</title>
        <authorList>
            <person name="Kadobianskyi M."/>
            <person name="Schulze L."/>
            <person name="Schuelke M."/>
            <person name="Judkewitz B."/>
        </authorList>
    </citation>
    <scope>NUCLEOTIDE SEQUENCE [LARGE SCALE GENOMIC DNA]</scope>
    <source>
        <strain evidence="3 4">Bolton</strain>
    </source>
</reference>
<keyword evidence="1" id="KW-1133">Transmembrane helix</keyword>
<dbReference type="InterPro" id="IPR007110">
    <property type="entry name" value="Ig-like_dom"/>
</dbReference>
<keyword evidence="1" id="KW-0472">Membrane</keyword>
<feature type="transmembrane region" description="Helical" evidence="1">
    <location>
        <begin position="12"/>
        <end position="29"/>
    </location>
</feature>
<evidence type="ECO:0000313" key="4">
    <source>
        <dbReference type="Proteomes" id="UP000316079"/>
    </source>
</evidence>
<dbReference type="InterPro" id="IPR013783">
    <property type="entry name" value="Ig-like_fold"/>
</dbReference>
<feature type="transmembrane region" description="Helical" evidence="1">
    <location>
        <begin position="126"/>
        <end position="149"/>
    </location>
</feature>
<dbReference type="InterPro" id="IPR013106">
    <property type="entry name" value="Ig_V-set"/>
</dbReference>
<evidence type="ECO:0000313" key="3">
    <source>
        <dbReference type="EMBL" id="TRY57627.1"/>
    </source>
</evidence>
<keyword evidence="1" id="KW-0812">Transmembrane</keyword>
<dbReference type="OrthoDB" id="9422899at2759"/>
<organism evidence="3 4">
    <name type="scientific">Danionella cerebrum</name>
    <dbReference type="NCBI Taxonomy" id="2873325"/>
    <lineage>
        <taxon>Eukaryota</taxon>
        <taxon>Metazoa</taxon>
        <taxon>Chordata</taxon>
        <taxon>Craniata</taxon>
        <taxon>Vertebrata</taxon>
        <taxon>Euteleostomi</taxon>
        <taxon>Actinopterygii</taxon>
        <taxon>Neopterygii</taxon>
        <taxon>Teleostei</taxon>
        <taxon>Ostariophysi</taxon>
        <taxon>Cypriniformes</taxon>
        <taxon>Danionidae</taxon>
        <taxon>Danioninae</taxon>
        <taxon>Danionella</taxon>
    </lineage>
</organism>
<dbReference type="Proteomes" id="UP000316079">
    <property type="component" value="Unassembled WGS sequence"/>
</dbReference>
<gene>
    <name evidence="3" type="ORF">DNTS_021060</name>
</gene>
<dbReference type="EMBL" id="SRMA01027231">
    <property type="protein sequence ID" value="TRY57627.1"/>
    <property type="molecule type" value="Genomic_DNA"/>
</dbReference>
<dbReference type="PROSITE" id="PS50835">
    <property type="entry name" value="IG_LIKE"/>
    <property type="match status" value="1"/>
</dbReference>
<proteinExistence type="predicted"/>
<evidence type="ECO:0000256" key="1">
    <source>
        <dbReference type="SAM" id="Phobius"/>
    </source>
</evidence>
<feature type="domain" description="Ig-like" evidence="2">
    <location>
        <begin position="41"/>
        <end position="128"/>
    </location>
</feature>
<protein>
    <recommendedName>
        <fullName evidence="2">Ig-like domain-containing protein</fullName>
    </recommendedName>
</protein>
<dbReference type="Pfam" id="PF07686">
    <property type="entry name" value="V-set"/>
    <property type="match status" value="1"/>
</dbReference>
<evidence type="ECO:0000259" key="2">
    <source>
        <dbReference type="PROSITE" id="PS50835"/>
    </source>
</evidence>
<dbReference type="InterPro" id="IPR036179">
    <property type="entry name" value="Ig-like_dom_sf"/>
</dbReference>